<reference evidence="4 6" key="2">
    <citation type="submission" date="2017-11" db="EMBL/GenBank/DDBJ databases">
        <title>Draft Genome Sequence of Methylobacter psychrotolerans Sph1T, an Obligate Methanotroph from Low-Temperature Environments.</title>
        <authorList>
            <person name="Oshkin I.Y."/>
            <person name="Miroshnikov K."/>
            <person name="Belova S.E."/>
            <person name="Korzhenkov A."/>
            <person name="Toshchakov S.V."/>
            <person name="Dedysh S.N."/>
        </authorList>
    </citation>
    <scope>NUCLEOTIDE SEQUENCE [LARGE SCALE GENOMIC DNA]</scope>
    <source>
        <strain evidence="4 6">Sph1</strain>
    </source>
</reference>
<proteinExistence type="predicted"/>
<organism evidence="3 5">
    <name type="scientific">Methylovulum psychrotolerans</name>
    <dbReference type="NCBI Taxonomy" id="1704499"/>
    <lineage>
        <taxon>Bacteria</taxon>
        <taxon>Pseudomonadati</taxon>
        <taxon>Pseudomonadota</taxon>
        <taxon>Gammaproteobacteria</taxon>
        <taxon>Methylococcales</taxon>
        <taxon>Methylococcaceae</taxon>
        <taxon>Methylovulum</taxon>
    </lineage>
</organism>
<feature type="region of interest" description="Disordered" evidence="1">
    <location>
        <begin position="177"/>
        <end position="216"/>
    </location>
</feature>
<protein>
    <recommendedName>
        <fullName evidence="2">FlgO domain-containing protein</fullName>
    </recommendedName>
</protein>
<dbReference type="InterPro" id="IPR041215">
    <property type="entry name" value="FlgO_dom"/>
</dbReference>
<evidence type="ECO:0000313" key="3">
    <source>
        <dbReference type="EMBL" id="ASF47136.1"/>
    </source>
</evidence>
<evidence type="ECO:0000259" key="2">
    <source>
        <dbReference type="Pfam" id="PF17680"/>
    </source>
</evidence>
<keyword evidence="5" id="KW-1185">Reference proteome</keyword>
<evidence type="ECO:0000313" key="6">
    <source>
        <dbReference type="Proteomes" id="UP000237423"/>
    </source>
</evidence>
<reference evidence="3 5" key="1">
    <citation type="submission" date="2017-06" db="EMBL/GenBank/DDBJ databases">
        <title>Genome Sequencing of the methanotroph Methylovulum psychrotolerants str. HV10-M2 isolated from a high-altitude environment.</title>
        <authorList>
            <person name="Mateos-Rivera A."/>
        </authorList>
    </citation>
    <scope>NUCLEOTIDE SEQUENCE [LARGE SCALE GENOMIC DNA]</scope>
    <source>
        <strain evidence="3 5">HV10_M2</strain>
    </source>
</reference>
<evidence type="ECO:0000313" key="4">
    <source>
        <dbReference type="EMBL" id="POZ53714.1"/>
    </source>
</evidence>
<dbReference type="Proteomes" id="UP000237423">
    <property type="component" value="Unassembled WGS sequence"/>
</dbReference>
<gene>
    <name evidence="4" type="ORF">AADEFJLK_00755</name>
    <name evidence="3" type="ORF">CEK71_14255</name>
</gene>
<feature type="compositionally biased region" description="Basic and acidic residues" evidence="1">
    <location>
        <begin position="206"/>
        <end position="216"/>
    </location>
</feature>
<dbReference type="Pfam" id="PF17680">
    <property type="entry name" value="FlgO"/>
    <property type="match status" value="1"/>
</dbReference>
<dbReference type="PROSITE" id="PS51257">
    <property type="entry name" value="PROKAR_LIPOPROTEIN"/>
    <property type="match status" value="1"/>
</dbReference>
<dbReference type="Proteomes" id="UP000197019">
    <property type="component" value="Chromosome"/>
</dbReference>
<accession>A0A1Z4C0T4</accession>
<dbReference type="EMBL" id="PGFZ01000001">
    <property type="protein sequence ID" value="POZ53714.1"/>
    <property type="molecule type" value="Genomic_DNA"/>
</dbReference>
<dbReference type="RefSeq" id="WP_088620008.1">
    <property type="nucleotide sequence ID" value="NZ_CP022129.1"/>
</dbReference>
<evidence type="ECO:0000313" key="5">
    <source>
        <dbReference type="Proteomes" id="UP000197019"/>
    </source>
</evidence>
<evidence type="ECO:0000256" key="1">
    <source>
        <dbReference type="SAM" id="MobiDB-lite"/>
    </source>
</evidence>
<dbReference type="KEGG" id="mpsy:CEK71_14255"/>
<dbReference type="EMBL" id="CP022129">
    <property type="protein sequence ID" value="ASF47136.1"/>
    <property type="molecule type" value="Genomic_DNA"/>
</dbReference>
<dbReference type="OrthoDB" id="5566711at2"/>
<feature type="domain" description="FlgO" evidence="2">
    <location>
        <begin position="39"/>
        <end position="167"/>
    </location>
</feature>
<name>A0A1Z4C0T4_9GAMM</name>
<sequence>MLKISTLLIPALLATTLSGCGLFRTYEVKDANLVTVSYDAVGDMQKRLTQKLPKNSLIIVTTLLNVDNLNKTSAFGRIVSDQIASAFHQSGYQVIGMELPIDLFIMKEDGSLQLSDDTKKLLKRYHASVLVGGVYAPGKKNSYVSLRMVDTISKAIISSTDVSIPMGPDAKLLMTPKEVGSAGARGETVAEAASPEAAATDTAKPAAEKTTTDSLE</sequence>
<feature type="compositionally biased region" description="Low complexity" evidence="1">
    <location>
        <begin position="187"/>
        <end position="205"/>
    </location>
</feature>
<dbReference type="AlphaFoldDB" id="A0A1Z4C0T4"/>